<dbReference type="SMART" id="SM00829">
    <property type="entry name" value="PKS_ER"/>
    <property type="match status" value="1"/>
</dbReference>
<dbReference type="Pfam" id="PF00107">
    <property type="entry name" value="ADH_zinc_N"/>
    <property type="match status" value="1"/>
</dbReference>
<dbReference type="Pfam" id="PF08240">
    <property type="entry name" value="ADH_N"/>
    <property type="match status" value="1"/>
</dbReference>
<evidence type="ECO:0000259" key="2">
    <source>
        <dbReference type="SMART" id="SM00829"/>
    </source>
</evidence>
<evidence type="ECO:0000313" key="4">
    <source>
        <dbReference type="Proteomes" id="UP001165306"/>
    </source>
</evidence>
<dbReference type="InterPro" id="IPR011032">
    <property type="entry name" value="GroES-like_sf"/>
</dbReference>
<dbReference type="InterPro" id="IPR020843">
    <property type="entry name" value="ER"/>
</dbReference>
<sequence length="355" mass="38384">MRAMVFRSFGGPEVLELADVPTPRSGPRDVVVRVAAATVNRLDIEFRQTGFGFAGADFPFPHVGGADAAGVVDEVGSEVVEVAPGDRVVIYPFVTCGRCEPCRNRWPENTCWNYQLLGVQRWGGYAEYSCVPVANVVSLPASVAFQHAACLPISYVTAWHGLVNRAAVGPGDRVLVMGGTSATGTAAVQIARLRGAHVVAVGRTDWKLQRLIELGAHAAVRLGDEGWIAKARDALGGRGATVLFDTLGAVTWSNVHELVDRGARVAVCGRTTGPELQANLLWLYRNVTTVFFYLSGQRRDLVELVACLERELLRPVVHREYPLEQLAEAQREVAEGKVFGKAVVRPWREDAGGAS</sequence>
<dbReference type="PANTHER" id="PTHR44154">
    <property type="entry name" value="QUINONE OXIDOREDUCTASE"/>
    <property type="match status" value="1"/>
</dbReference>
<evidence type="ECO:0000313" key="3">
    <source>
        <dbReference type="EMBL" id="MCM8749521.1"/>
    </source>
</evidence>
<evidence type="ECO:0000256" key="1">
    <source>
        <dbReference type="ARBA" id="ARBA00022857"/>
    </source>
</evidence>
<name>A0AA42BA73_9BACT</name>
<dbReference type="AlphaFoldDB" id="A0AA42BA73"/>
<keyword evidence="1" id="KW-0521">NADP</keyword>
<dbReference type="Gene3D" id="3.90.180.10">
    <property type="entry name" value="Medium-chain alcohol dehydrogenases, catalytic domain"/>
    <property type="match status" value="1"/>
</dbReference>
<dbReference type="SUPFAM" id="SSF51735">
    <property type="entry name" value="NAD(P)-binding Rossmann-fold domains"/>
    <property type="match status" value="1"/>
</dbReference>
<dbReference type="RefSeq" id="WP_284057304.1">
    <property type="nucleotide sequence ID" value="NZ_JAMSLR010000006.1"/>
</dbReference>
<accession>A0AA42BA73</accession>
<dbReference type="InterPro" id="IPR051603">
    <property type="entry name" value="Zinc-ADH_QOR/CCCR"/>
</dbReference>
<dbReference type="Proteomes" id="UP001165306">
    <property type="component" value="Unassembled WGS sequence"/>
</dbReference>
<protein>
    <submittedName>
        <fullName evidence="3">Alcohol dehydrogenase catalytic domain-containing protein</fullName>
    </submittedName>
</protein>
<feature type="domain" description="Enoyl reductase (ER)" evidence="2">
    <location>
        <begin position="10"/>
        <end position="344"/>
    </location>
</feature>
<dbReference type="InterPro" id="IPR013154">
    <property type="entry name" value="ADH-like_N"/>
</dbReference>
<dbReference type="PANTHER" id="PTHR44154:SF1">
    <property type="entry name" value="QUINONE OXIDOREDUCTASE"/>
    <property type="match status" value="1"/>
</dbReference>
<dbReference type="SUPFAM" id="SSF50129">
    <property type="entry name" value="GroES-like"/>
    <property type="match status" value="1"/>
</dbReference>
<reference evidence="3" key="1">
    <citation type="submission" date="2022-06" db="EMBL/GenBank/DDBJ databases">
        <title>CFH 74404 Thermomicrobiaceae sp.</title>
        <authorList>
            <person name="Ming H."/>
            <person name="Li W.-J."/>
            <person name="Zhao Z."/>
        </authorList>
    </citation>
    <scope>NUCLEOTIDE SEQUENCE</scope>
    <source>
        <strain evidence="3">CFH 74404</strain>
    </source>
</reference>
<comment type="caution">
    <text evidence="3">The sequence shown here is derived from an EMBL/GenBank/DDBJ whole genome shotgun (WGS) entry which is preliminary data.</text>
</comment>
<dbReference type="GO" id="GO:0016491">
    <property type="term" value="F:oxidoreductase activity"/>
    <property type="evidence" value="ECO:0007669"/>
    <property type="project" value="InterPro"/>
</dbReference>
<organism evidence="3 4">
    <name type="scientific">Thermalbibacter longus</name>
    <dbReference type="NCBI Taxonomy" id="2951981"/>
    <lineage>
        <taxon>Bacteria</taxon>
        <taxon>Pseudomonadati</taxon>
        <taxon>Thermomicrobiota</taxon>
        <taxon>Thermomicrobia</taxon>
        <taxon>Thermomicrobiales</taxon>
        <taxon>Thermomicrobiaceae</taxon>
        <taxon>Thermalbibacter</taxon>
    </lineage>
</organism>
<keyword evidence="4" id="KW-1185">Reference proteome</keyword>
<dbReference type="InterPro" id="IPR036291">
    <property type="entry name" value="NAD(P)-bd_dom_sf"/>
</dbReference>
<dbReference type="EMBL" id="JAMSLR010000006">
    <property type="protein sequence ID" value="MCM8749521.1"/>
    <property type="molecule type" value="Genomic_DNA"/>
</dbReference>
<proteinExistence type="predicted"/>
<dbReference type="InterPro" id="IPR013149">
    <property type="entry name" value="ADH-like_C"/>
</dbReference>
<gene>
    <name evidence="3" type="ORF">NET02_10210</name>
</gene>